<evidence type="ECO:0000259" key="7">
    <source>
        <dbReference type="PROSITE" id="PS50004"/>
    </source>
</evidence>
<dbReference type="SUPFAM" id="SSF48350">
    <property type="entry name" value="GTPase activation domain, GAP"/>
    <property type="match status" value="1"/>
</dbReference>
<dbReference type="OrthoDB" id="5975315at2759"/>
<evidence type="ECO:0000259" key="8">
    <source>
        <dbReference type="PROSITE" id="PS50010"/>
    </source>
</evidence>
<dbReference type="GO" id="GO:0005085">
    <property type="term" value="F:guanyl-nucleotide exchange factor activity"/>
    <property type="evidence" value="ECO:0007669"/>
    <property type="project" value="UniProtKB-KW"/>
</dbReference>
<feature type="compositionally biased region" description="Basic and acidic residues" evidence="5">
    <location>
        <begin position="671"/>
        <end position="681"/>
    </location>
</feature>
<dbReference type="Pfam" id="PF00168">
    <property type="entry name" value="C2"/>
    <property type="match status" value="1"/>
</dbReference>
<dbReference type="GO" id="GO:0043197">
    <property type="term" value="C:dendritic spine"/>
    <property type="evidence" value="ECO:0007669"/>
    <property type="project" value="UniProtKB-SubCell"/>
</dbReference>
<dbReference type="PANTHER" id="PTHR23182:SF1">
    <property type="entry name" value="RHO GTPASE ACTIVATING PROTEIN AT 1A, ISOFORM E"/>
    <property type="match status" value="1"/>
</dbReference>
<dbReference type="SMART" id="SM00239">
    <property type="entry name" value="C2"/>
    <property type="match status" value="1"/>
</dbReference>
<feature type="domain" description="PH" evidence="6">
    <location>
        <begin position="872"/>
        <end position="1045"/>
    </location>
</feature>
<dbReference type="Pfam" id="PF00620">
    <property type="entry name" value="RhoGAP"/>
    <property type="match status" value="1"/>
</dbReference>
<evidence type="ECO:0000313" key="10">
    <source>
        <dbReference type="EMBL" id="KAJ7387341.1"/>
    </source>
</evidence>
<dbReference type="SMART" id="SM00324">
    <property type="entry name" value="RhoGAP"/>
    <property type="match status" value="1"/>
</dbReference>
<dbReference type="Gene3D" id="2.30.29.30">
    <property type="entry name" value="Pleckstrin-homology domain (PH domain)/Phosphotyrosine-binding domain (PTB)"/>
    <property type="match status" value="1"/>
</dbReference>
<dbReference type="PROSITE" id="PS50238">
    <property type="entry name" value="RHOGAP"/>
    <property type="match status" value="1"/>
</dbReference>
<dbReference type="Pfam" id="PF19057">
    <property type="entry name" value="PH_19"/>
    <property type="match status" value="1"/>
</dbReference>
<dbReference type="Gene3D" id="1.20.900.10">
    <property type="entry name" value="Dbl homology (DH) domain"/>
    <property type="match status" value="1"/>
</dbReference>
<feature type="compositionally biased region" description="Basic and acidic residues" evidence="5">
    <location>
        <begin position="591"/>
        <end position="600"/>
    </location>
</feature>
<evidence type="ECO:0000256" key="3">
    <source>
        <dbReference type="ARBA" id="ARBA00022468"/>
    </source>
</evidence>
<keyword evidence="3" id="KW-0343">GTPase activation</keyword>
<dbReference type="EMBL" id="MU825874">
    <property type="protein sequence ID" value="KAJ7387341.1"/>
    <property type="molecule type" value="Genomic_DNA"/>
</dbReference>
<evidence type="ECO:0000256" key="5">
    <source>
        <dbReference type="SAM" id="MobiDB-lite"/>
    </source>
</evidence>
<comment type="subcellular location">
    <subcellularLocation>
        <location evidence="1">Cell projection</location>
        <location evidence="1">Axon</location>
    </subcellularLocation>
    <subcellularLocation>
        <location evidence="2">Cell projection</location>
        <location evidence="2">Dendritic spine</location>
    </subcellularLocation>
</comment>
<feature type="compositionally biased region" description="Basic residues" evidence="5">
    <location>
        <begin position="306"/>
        <end position="317"/>
    </location>
</feature>
<feature type="compositionally biased region" description="Basic and acidic residues" evidence="5">
    <location>
        <begin position="236"/>
        <end position="248"/>
    </location>
</feature>
<dbReference type="InterPro" id="IPR000198">
    <property type="entry name" value="RhoGAP_dom"/>
</dbReference>
<dbReference type="PROSITE" id="PS50003">
    <property type="entry name" value="PH_DOMAIN"/>
    <property type="match status" value="1"/>
</dbReference>
<protein>
    <recommendedName>
        <fullName evidence="12">Active breakpoint cluster region-related protein</fullName>
    </recommendedName>
</protein>
<feature type="domain" description="DH" evidence="8">
    <location>
        <begin position="686"/>
        <end position="857"/>
    </location>
</feature>
<feature type="region of interest" description="Disordered" evidence="5">
    <location>
        <begin position="964"/>
        <end position="986"/>
    </location>
</feature>
<evidence type="ECO:0000256" key="4">
    <source>
        <dbReference type="ARBA" id="ARBA00022658"/>
    </source>
</evidence>
<feature type="compositionally biased region" description="Basic and acidic residues" evidence="5">
    <location>
        <begin position="266"/>
        <end position="277"/>
    </location>
</feature>
<dbReference type="SUPFAM" id="SSF49562">
    <property type="entry name" value="C2 domain (Calcium/lipid-binding domain, CaLB)"/>
    <property type="match status" value="1"/>
</dbReference>
<keyword evidence="11" id="KW-1185">Reference proteome</keyword>
<dbReference type="InterPro" id="IPR000219">
    <property type="entry name" value="DH_dom"/>
</dbReference>
<feature type="compositionally biased region" description="Basic and acidic residues" evidence="5">
    <location>
        <begin position="331"/>
        <end position="340"/>
    </location>
</feature>
<dbReference type="PROSITE" id="PS50004">
    <property type="entry name" value="C2"/>
    <property type="match status" value="1"/>
</dbReference>
<dbReference type="InterPro" id="IPR008936">
    <property type="entry name" value="Rho_GTPase_activation_prot"/>
</dbReference>
<evidence type="ECO:0000256" key="2">
    <source>
        <dbReference type="ARBA" id="ARBA00004552"/>
    </source>
</evidence>
<accession>A0A9X0D5K5</accession>
<sequence length="1449" mass="162117">MSFANQEEAMDQREAFLTAWRNFFPKGKLPDTDFLQCCGCGGDSASNEQILERFNLCKERLENAISVIKSEGFVLKWLTEVLNVKVLEQSDSELDKVLNFFFPSALDQSCTDPNEQDSVAIQPNGEERSEFHNFKDVPLSKSENGNLLNACDLNEERKTINTEAEAGFPLNEPDFAVDGSELHADIQGTSGVNSGKLFSRENNGFDGEKSSLHDDINIAEGNKLSANNNTETGSENDVRLTRTNEERSPTGSSEEEYEENMEDESHELNSPEREKPAGLKNRTFATVFSPLAKGINKAKLKGKWHLARSTGAKHKRSDSHESTTSGEDVDFSNHTESETFENLDREVLSDTGEVHSVNSNDICTANHQDNMAADGDGLCLAPSCRIERDHVDFARQGTSENNAVEKEDTNSQEDRCEATIEESPDVIIEVVDELISYLEGIEVVSSDELEGESPHISEGDDFMLFGGVIRPRKPLRSRKQLDSVLSLGNVSLMSADSCVSPWSIDVAACEMQSADSSEQEDNASCDYSEARPSVEASPSLPNAESTKQPAGQGTGTPPPIRPPRRSKTERRSRTVGSPMKLGAISTDDDEVFGKDDKGYEGDYETLTRSSQLTSRLPKRSASDAVRPRSQNADNDDHRKLRKARGSHVVIGDDNVDFPSSPVPSPSGSPAKHADPSSEGKAEKLHKRKWVVAAVLDGEKGYLECLNMLYKHMKPLKLSIESSAPILTSVDYNKIFHKLDELHTIHTVFYNDLEARVDQFDVYREYILNYKTALSTIRKCKTSNEQFNNIFSKELNVHSIQEVTTLEGLFSKPVERVGRYIVCLGDLIKQTPDDHADYELLTNVLNSTKEFLARISGDDRDGGSMPRVKRDHRLIKDGFIVELADGVRKFRHLFLFNDYILCTKRKITARSEQYVCKWYVSLHEIQFHPTESSEAAQVIPVTSKVDFDLLKSKIASTKAEIRREEGVSGFNSPDSSPSSKRRRAQSASKIVEKMKKRLAEQEAALLLAVPCLPLTVYHKQGKTYTLLCKTGGERADWKEAIIPLLEEKSDNPTADGQLSMIELHHLLEACKKLRTCRSLGKVSMKEDKSLLNGLLYVHIHSGRGFHKNDLSCVVEIDHYGQFVRKAKTRTCKASTEPVWDQDFDVEVEGTRELKLHVYCKSRLNRDEHCAQGKIELLKEDLKDLKKRTITITLDKQGAVTLSLQYSKTPQGIQRKKSLSEKGVFGVDIATVSRREESDIPLVVIGCVQEIERRGMEEVGIYRLSGATSEVRRLKEAFDNNSQSALVQVAEADIHAVAGLLKMYLRDLPEPVFTDDLYPKFVEANGIKDPEEKKKAMMELFESLPTPNRLTCIYLLDHLRRLSEHQEQNKMGQNNLATVFGPNILRPSSSATDPTDLARGTLDVMNQVGIFLWFIKFSSHQLPADPELMHRLDPRKGTDAAPAPDRQDRLI</sequence>
<dbReference type="PROSITE" id="PS50010">
    <property type="entry name" value="DH_2"/>
    <property type="match status" value="1"/>
</dbReference>
<feature type="region of interest" description="Disordered" evidence="5">
    <location>
        <begin position="513"/>
        <end position="681"/>
    </location>
</feature>
<evidence type="ECO:0008006" key="12">
    <source>
        <dbReference type="Google" id="ProtNLM"/>
    </source>
</evidence>
<reference evidence="10" key="1">
    <citation type="submission" date="2023-01" db="EMBL/GenBank/DDBJ databases">
        <title>Genome assembly of the deep-sea coral Lophelia pertusa.</title>
        <authorList>
            <person name="Herrera S."/>
            <person name="Cordes E."/>
        </authorList>
    </citation>
    <scope>NUCLEOTIDE SEQUENCE</scope>
    <source>
        <strain evidence="10">USNM1676648</strain>
        <tissue evidence="10">Polyp</tissue>
    </source>
</reference>
<feature type="region of interest" description="Disordered" evidence="5">
    <location>
        <begin position="1427"/>
        <end position="1449"/>
    </location>
</feature>
<evidence type="ECO:0000259" key="9">
    <source>
        <dbReference type="PROSITE" id="PS50238"/>
    </source>
</evidence>
<evidence type="ECO:0000256" key="1">
    <source>
        <dbReference type="ARBA" id="ARBA00004489"/>
    </source>
</evidence>
<comment type="caution">
    <text evidence="10">The sequence shown here is derived from an EMBL/GenBank/DDBJ whole genome shotgun (WGS) entry which is preliminary data.</text>
</comment>
<dbReference type="CDD" id="cd00160">
    <property type="entry name" value="RhoGEF"/>
    <property type="match status" value="1"/>
</dbReference>
<keyword evidence="4" id="KW-0344">Guanine-nucleotide releasing factor</keyword>
<feature type="region of interest" description="Disordered" evidence="5">
    <location>
        <begin position="306"/>
        <end position="340"/>
    </location>
</feature>
<feature type="compositionally biased region" description="Acidic residues" evidence="5">
    <location>
        <begin position="253"/>
        <end position="265"/>
    </location>
</feature>
<dbReference type="InterPro" id="IPR035899">
    <property type="entry name" value="DBL_dom_sf"/>
</dbReference>
<evidence type="ECO:0000259" key="6">
    <source>
        <dbReference type="PROSITE" id="PS50003"/>
    </source>
</evidence>
<feature type="region of interest" description="Disordered" evidence="5">
    <location>
        <begin position="221"/>
        <end position="280"/>
    </location>
</feature>
<dbReference type="InterPro" id="IPR035892">
    <property type="entry name" value="C2_domain_sf"/>
</dbReference>
<organism evidence="10 11">
    <name type="scientific">Desmophyllum pertusum</name>
    <dbReference type="NCBI Taxonomy" id="174260"/>
    <lineage>
        <taxon>Eukaryota</taxon>
        <taxon>Metazoa</taxon>
        <taxon>Cnidaria</taxon>
        <taxon>Anthozoa</taxon>
        <taxon>Hexacorallia</taxon>
        <taxon>Scleractinia</taxon>
        <taxon>Caryophylliina</taxon>
        <taxon>Caryophylliidae</taxon>
        <taxon>Desmophyllum</taxon>
    </lineage>
</organism>
<dbReference type="Pfam" id="PF00621">
    <property type="entry name" value="RhoGEF"/>
    <property type="match status" value="1"/>
</dbReference>
<dbReference type="GO" id="GO:0016020">
    <property type="term" value="C:membrane"/>
    <property type="evidence" value="ECO:0007669"/>
    <property type="project" value="TreeGrafter"/>
</dbReference>
<feature type="compositionally biased region" description="Polar residues" evidence="5">
    <location>
        <begin position="224"/>
        <end position="235"/>
    </location>
</feature>
<dbReference type="GO" id="GO:0005096">
    <property type="term" value="F:GTPase activator activity"/>
    <property type="evidence" value="ECO:0007669"/>
    <property type="project" value="UniProtKB-KW"/>
</dbReference>
<gene>
    <name evidence="10" type="ORF">OS493_004332</name>
</gene>
<dbReference type="SUPFAM" id="SSF50729">
    <property type="entry name" value="PH domain-like"/>
    <property type="match status" value="1"/>
</dbReference>
<dbReference type="GO" id="GO:0007165">
    <property type="term" value="P:signal transduction"/>
    <property type="evidence" value="ECO:0007669"/>
    <property type="project" value="InterPro"/>
</dbReference>
<dbReference type="Gene3D" id="2.60.40.150">
    <property type="entry name" value="C2 domain"/>
    <property type="match status" value="1"/>
</dbReference>
<dbReference type="Proteomes" id="UP001163046">
    <property type="component" value="Unassembled WGS sequence"/>
</dbReference>
<feature type="domain" description="Rho-GAP" evidence="9">
    <location>
        <begin position="1225"/>
        <end position="1420"/>
    </location>
</feature>
<dbReference type="InterPro" id="IPR011993">
    <property type="entry name" value="PH-like_dom_sf"/>
</dbReference>
<dbReference type="SMART" id="SM00325">
    <property type="entry name" value="RhoGEF"/>
    <property type="match status" value="1"/>
</dbReference>
<dbReference type="InterPro" id="IPR001849">
    <property type="entry name" value="PH_domain"/>
</dbReference>
<dbReference type="GO" id="GO:0030424">
    <property type="term" value="C:axon"/>
    <property type="evidence" value="ECO:0007669"/>
    <property type="project" value="UniProtKB-SubCell"/>
</dbReference>
<dbReference type="Gene3D" id="1.10.555.10">
    <property type="entry name" value="Rho GTPase activation protein"/>
    <property type="match status" value="1"/>
</dbReference>
<dbReference type="PANTHER" id="PTHR23182">
    <property type="entry name" value="BREAKPOINT CLUSTER REGION PROTEIN BCR"/>
    <property type="match status" value="1"/>
</dbReference>
<dbReference type="InterPro" id="IPR037769">
    <property type="entry name" value="Abr/Bcr"/>
</dbReference>
<proteinExistence type="predicted"/>
<dbReference type="InterPro" id="IPR000008">
    <property type="entry name" value="C2_dom"/>
</dbReference>
<dbReference type="SMART" id="SM00233">
    <property type="entry name" value="PH"/>
    <property type="match status" value="1"/>
</dbReference>
<evidence type="ECO:0000313" key="11">
    <source>
        <dbReference type="Proteomes" id="UP001163046"/>
    </source>
</evidence>
<feature type="compositionally biased region" description="Basic and acidic residues" evidence="5">
    <location>
        <begin position="1427"/>
        <end position="1436"/>
    </location>
</feature>
<feature type="domain" description="C2" evidence="7">
    <location>
        <begin position="1075"/>
        <end position="1194"/>
    </location>
</feature>
<name>A0A9X0D5K5_9CNID</name>
<dbReference type="SUPFAM" id="SSF48065">
    <property type="entry name" value="DBL homology domain (DH-domain)"/>
    <property type="match status" value="1"/>
</dbReference>